<dbReference type="Proteomes" id="UP000740754">
    <property type="component" value="Unassembled WGS sequence"/>
</dbReference>
<keyword evidence="13" id="KW-0998">Cell outer membrane</keyword>
<feature type="domain" description="Polysaccharide export protein N-terminal" evidence="15">
    <location>
        <begin position="48"/>
        <end position="122"/>
    </location>
</feature>
<evidence type="ECO:0000256" key="14">
    <source>
        <dbReference type="ARBA" id="ARBA00023288"/>
    </source>
</evidence>
<evidence type="ECO:0000259" key="16">
    <source>
        <dbReference type="Pfam" id="PF22461"/>
    </source>
</evidence>
<keyword evidence="7" id="KW-0732">Signal</keyword>
<dbReference type="InterPro" id="IPR049712">
    <property type="entry name" value="Poly_export"/>
</dbReference>
<reference evidence="17 18" key="1">
    <citation type="submission" date="2020-04" db="EMBL/GenBank/DDBJ databases">
        <title>Draft Whole-Genome sequence of Marichromatium bheemlicum DSM 18632, type strain.</title>
        <authorList>
            <person name="Kyndt J.A."/>
            <person name="Meyer T.E."/>
        </authorList>
    </citation>
    <scope>NUCLEOTIDE SEQUENCE [LARGE SCALE GENOMIC DNA]</scope>
    <source>
        <strain evidence="17 18">DSM 18632</strain>
    </source>
</reference>
<dbReference type="InterPro" id="IPR003715">
    <property type="entry name" value="Poly_export_N"/>
</dbReference>
<proteinExistence type="inferred from homology"/>
<name>A0ABX1I718_9GAMM</name>
<keyword evidence="3" id="KW-0813">Transport</keyword>
<evidence type="ECO:0000256" key="2">
    <source>
        <dbReference type="ARBA" id="ARBA00009450"/>
    </source>
</evidence>
<gene>
    <name evidence="17" type="ORF">HF203_08980</name>
</gene>
<dbReference type="InterPro" id="IPR017477">
    <property type="entry name" value="PEP-CTERM_polysacc_export"/>
</dbReference>
<keyword evidence="5" id="KW-0762">Sugar transport</keyword>
<dbReference type="Pfam" id="PF02563">
    <property type="entry name" value="Poly_export"/>
    <property type="match status" value="1"/>
</dbReference>
<keyword evidence="14" id="KW-0449">Lipoprotein</keyword>
<evidence type="ECO:0000256" key="13">
    <source>
        <dbReference type="ARBA" id="ARBA00023237"/>
    </source>
</evidence>
<protein>
    <submittedName>
        <fullName evidence="17">Sugar ABC transporter substrate-binding protein</fullName>
    </submittedName>
</protein>
<dbReference type="EMBL" id="JAAXKX010000011">
    <property type="protein sequence ID" value="NKN33354.1"/>
    <property type="molecule type" value="Genomic_DNA"/>
</dbReference>
<evidence type="ECO:0000256" key="9">
    <source>
        <dbReference type="ARBA" id="ARBA00023065"/>
    </source>
</evidence>
<evidence type="ECO:0000256" key="4">
    <source>
        <dbReference type="ARBA" id="ARBA00022452"/>
    </source>
</evidence>
<dbReference type="InterPro" id="IPR054765">
    <property type="entry name" value="SLBB_dom"/>
</dbReference>
<evidence type="ECO:0000256" key="8">
    <source>
        <dbReference type="ARBA" id="ARBA00023047"/>
    </source>
</evidence>
<comment type="subcellular location">
    <subcellularLocation>
        <location evidence="1">Cell outer membrane</location>
        <topology evidence="1">Multi-pass membrane protein</topology>
    </subcellularLocation>
</comment>
<evidence type="ECO:0000256" key="5">
    <source>
        <dbReference type="ARBA" id="ARBA00022597"/>
    </source>
</evidence>
<dbReference type="PANTHER" id="PTHR33619:SF3">
    <property type="entry name" value="POLYSACCHARIDE EXPORT PROTEIN GFCE-RELATED"/>
    <property type="match status" value="1"/>
</dbReference>
<keyword evidence="9" id="KW-0406">Ion transport</keyword>
<accession>A0ABX1I718</accession>
<evidence type="ECO:0000259" key="15">
    <source>
        <dbReference type="Pfam" id="PF02563"/>
    </source>
</evidence>
<evidence type="ECO:0000256" key="10">
    <source>
        <dbReference type="ARBA" id="ARBA00023114"/>
    </source>
</evidence>
<evidence type="ECO:0000256" key="7">
    <source>
        <dbReference type="ARBA" id="ARBA00022729"/>
    </source>
</evidence>
<keyword evidence="4" id="KW-1134">Transmembrane beta strand</keyword>
<dbReference type="Pfam" id="PF22461">
    <property type="entry name" value="SLBB_2"/>
    <property type="match status" value="1"/>
</dbReference>
<evidence type="ECO:0000256" key="12">
    <source>
        <dbReference type="ARBA" id="ARBA00023139"/>
    </source>
</evidence>
<evidence type="ECO:0000256" key="3">
    <source>
        <dbReference type="ARBA" id="ARBA00022448"/>
    </source>
</evidence>
<keyword evidence="8" id="KW-0625">Polysaccharide transport</keyword>
<dbReference type="RefSeq" id="WP_168668829.1">
    <property type="nucleotide sequence ID" value="NZ_JAAXKX010000011.1"/>
</dbReference>
<keyword evidence="12" id="KW-0564">Palmitate</keyword>
<keyword evidence="11" id="KW-0472">Membrane</keyword>
<feature type="domain" description="SLBB" evidence="16">
    <location>
        <begin position="130"/>
        <end position="211"/>
    </location>
</feature>
<dbReference type="Gene3D" id="3.10.560.10">
    <property type="entry name" value="Outer membrane lipoprotein wza domain like"/>
    <property type="match status" value="1"/>
</dbReference>
<organism evidence="17 18">
    <name type="scientific">Marichromatium bheemlicum</name>
    <dbReference type="NCBI Taxonomy" id="365339"/>
    <lineage>
        <taxon>Bacteria</taxon>
        <taxon>Pseudomonadati</taxon>
        <taxon>Pseudomonadota</taxon>
        <taxon>Gammaproteobacteria</taxon>
        <taxon>Chromatiales</taxon>
        <taxon>Chromatiaceae</taxon>
        <taxon>Marichromatium</taxon>
    </lineage>
</organism>
<dbReference type="NCBIfam" id="TIGR03027">
    <property type="entry name" value="pepcterm_export"/>
    <property type="match status" value="1"/>
</dbReference>
<sequence>MSTYLGSIDSAWSRLCLGVVLVLLAGCSGSGQDLPPVPPEQRELAVQEGYFYEIAPGDSVSIFVWGLNDLSGTVPVRPDGMLTTPLIEDMPASGKTPSQLARDLEKEYAVYVRSPIVTVIVKGFVGLPSQQVRVVGEAMVPAAVPFHKHMTLLDLMIAVGGLTDFAAGNKSVLVRYYGGERRQYSVRLDDLIRDGEIAENVSLLPGDILIIPEAWF</sequence>
<dbReference type="PANTHER" id="PTHR33619">
    <property type="entry name" value="POLYSACCHARIDE EXPORT PROTEIN GFCE-RELATED"/>
    <property type="match status" value="1"/>
</dbReference>
<keyword evidence="18" id="KW-1185">Reference proteome</keyword>
<dbReference type="Gene3D" id="3.30.1950.10">
    <property type="entry name" value="wza like domain"/>
    <property type="match status" value="1"/>
</dbReference>
<comment type="similarity">
    <text evidence="2">Belongs to the BexD/CtrA/VexA family.</text>
</comment>
<keyword evidence="10" id="KW-0626">Porin</keyword>
<evidence type="ECO:0000313" key="18">
    <source>
        <dbReference type="Proteomes" id="UP000740754"/>
    </source>
</evidence>
<evidence type="ECO:0000256" key="1">
    <source>
        <dbReference type="ARBA" id="ARBA00004571"/>
    </source>
</evidence>
<evidence type="ECO:0000256" key="11">
    <source>
        <dbReference type="ARBA" id="ARBA00023136"/>
    </source>
</evidence>
<comment type="caution">
    <text evidence="17">The sequence shown here is derived from an EMBL/GenBank/DDBJ whole genome shotgun (WGS) entry which is preliminary data.</text>
</comment>
<evidence type="ECO:0000313" key="17">
    <source>
        <dbReference type="EMBL" id="NKN33354.1"/>
    </source>
</evidence>
<keyword evidence="6" id="KW-0812">Transmembrane</keyword>
<evidence type="ECO:0000256" key="6">
    <source>
        <dbReference type="ARBA" id="ARBA00022692"/>
    </source>
</evidence>